<keyword evidence="2" id="KW-0805">Transcription regulation</keyword>
<reference evidence="6 7" key="1">
    <citation type="submission" date="2018-10" db="EMBL/GenBank/DDBJ databases">
        <title>Sequencing the genomes of 1000 actinobacteria strains.</title>
        <authorList>
            <person name="Klenk H.-P."/>
        </authorList>
    </citation>
    <scope>NUCLEOTIDE SEQUENCE [LARGE SCALE GENOMIC DNA]</scope>
    <source>
        <strain evidence="6 7">DSM 17894</strain>
    </source>
</reference>
<evidence type="ECO:0000313" key="6">
    <source>
        <dbReference type="EMBL" id="RKR74688.1"/>
    </source>
</evidence>
<dbReference type="EMBL" id="RBKS01000001">
    <property type="protein sequence ID" value="RKR74688.1"/>
    <property type="molecule type" value="Genomic_DNA"/>
</dbReference>
<keyword evidence="3" id="KW-0731">Sigma factor</keyword>
<protein>
    <submittedName>
        <fullName evidence="6">Sigma-70-like protein</fullName>
    </submittedName>
</protein>
<dbReference type="AlphaFoldDB" id="A0A495IGW9"/>
<evidence type="ECO:0000256" key="2">
    <source>
        <dbReference type="ARBA" id="ARBA00023015"/>
    </source>
</evidence>
<evidence type="ECO:0000256" key="1">
    <source>
        <dbReference type="ARBA" id="ARBA00010641"/>
    </source>
</evidence>
<dbReference type="RefSeq" id="WP_121369528.1">
    <property type="nucleotide sequence ID" value="NZ_RBKS01000001.1"/>
</dbReference>
<comment type="similarity">
    <text evidence="1">Belongs to the sigma-70 factor family. ECF subfamily.</text>
</comment>
<dbReference type="Gene3D" id="1.10.10.10">
    <property type="entry name" value="Winged helix-like DNA-binding domain superfamily/Winged helix DNA-binding domain"/>
    <property type="match status" value="1"/>
</dbReference>
<dbReference type="Proteomes" id="UP000280008">
    <property type="component" value="Unassembled WGS sequence"/>
</dbReference>
<dbReference type="GO" id="GO:0006352">
    <property type="term" value="P:DNA-templated transcription initiation"/>
    <property type="evidence" value="ECO:0007669"/>
    <property type="project" value="InterPro"/>
</dbReference>
<dbReference type="GO" id="GO:0016987">
    <property type="term" value="F:sigma factor activity"/>
    <property type="evidence" value="ECO:0007669"/>
    <property type="project" value="UniProtKB-KW"/>
</dbReference>
<proteinExistence type="inferred from homology"/>
<evidence type="ECO:0000256" key="3">
    <source>
        <dbReference type="ARBA" id="ARBA00023082"/>
    </source>
</evidence>
<dbReference type="Pfam" id="PF08281">
    <property type="entry name" value="Sigma70_r4_2"/>
    <property type="match status" value="1"/>
</dbReference>
<organism evidence="6 7">
    <name type="scientific">Frondihabitans australicus</name>
    <dbReference type="NCBI Taxonomy" id="386892"/>
    <lineage>
        <taxon>Bacteria</taxon>
        <taxon>Bacillati</taxon>
        <taxon>Actinomycetota</taxon>
        <taxon>Actinomycetes</taxon>
        <taxon>Micrococcales</taxon>
        <taxon>Microbacteriaceae</taxon>
        <taxon>Frondihabitans</taxon>
    </lineage>
</organism>
<gene>
    <name evidence="6" type="ORF">C8E83_1815</name>
</gene>
<accession>A0A495IGW9</accession>
<sequence length="90" mass="9299">MSAALATQQVTAPRVDAGGVFAAFARLSPDDRDVLGLRVIAGFTPAQAAVGLGLTPAAVEQRLAAARRRLRSTAPGIPDDVVTETLRTLC</sequence>
<keyword evidence="4" id="KW-0804">Transcription</keyword>
<evidence type="ECO:0000259" key="5">
    <source>
        <dbReference type="Pfam" id="PF08281"/>
    </source>
</evidence>
<dbReference type="GO" id="GO:0003677">
    <property type="term" value="F:DNA binding"/>
    <property type="evidence" value="ECO:0007669"/>
    <property type="project" value="InterPro"/>
</dbReference>
<keyword evidence="7" id="KW-1185">Reference proteome</keyword>
<evidence type="ECO:0000313" key="7">
    <source>
        <dbReference type="Proteomes" id="UP000280008"/>
    </source>
</evidence>
<name>A0A495IGW9_9MICO</name>
<dbReference type="SUPFAM" id="SSF88659">
    <property type="entry name" value="Sigma3 and sigma4 domains of RNA polymerase sigma factors"/>
    <property type="match status" value="1"/>
</dbReference>
<dbReference type="InterPro" id="IPR013324">
    <property type="entry name" value="RNA_pol_sigma_r3/r4-like"/>
</dbReference>
<dbReference type="InterPro" id="IPR013249">
    <property type="entry name" value="RNA_pol_sigma70_r4_t2"/>
</dbReference>
<dbReference type="OrthoDB" id="4184921at2"/>
<evidence type="ECO:0000256" key="4">
    <source>
        <dbReference type="ARBA" id="ARBA00023163"/>
    </source>
</evidence>
<feature type="domain" description="RNA polymerase sigma factor 70 region 4 type 2" evidence="5">
    <location>
        <begin position="23"/>
        <end position="70"/>
    </location>
</feature>
<comment type="caution">
    <text evidence="6">The sequence shown here is derived from an EMBL/GenBank/DDBJ whole genome shotgun (WGS) entry which is preliminary data.</text>
</comment>
<dbReference type="InterPro" id="IPR036388">
    <property type="entry name" value="WH-like_DNA-bd_sf"/>
</dbReference>